<reference evidence="2 3" key="1">
    <citation type="submission" date="2022-06" db="EMBL/GenBank/DDBJ databases">
        <title>Genomic Encyclopedia of Archaeal and Bacterial Type Strains, Phase II (KMG-II): from individual species to whole genera.</title>
        <authorList>
            <person name="Goeker M."/>
        </authorList>
    </citation>
    <scope>NUCLEOTIDE SEQUENCE [LARGE SCALE GENOMIC DNA]</scope>
    <source>
        <strain evidence="2 3">DSM 40477</strain>
    </source>
</reference>
<name>A0ABT1HWZ8_STRSD</name>
<keyword evidence="3" id="KW-1185">Reference proteome</keyword>
<feature type="transmembrane region" description="Helical" evidence="1">
    <location>
        <begin position="174"/>
        <end position="193"/>
    </location>
</feature>
<feature type="transmembrane region" description="Helical" evidence="1">
    <location>
        <begin position="149"/>
        <end position="168"/>
    </location>
</feature>
<evidence type="ECO:0000313" key="3">
    <source>
        <dbReference type="Proteomes" id="UP001205311"/>
    </source>
</evidence>
<keyword evidence="1" id="KW-0812">Transmembrane</keyword>
<accession>A0ABT1HWZ8</accession>
<keyword evidence="1" id="KW-1133">Transmembrane helix</keyword>
<proteinExistence type="predicted"/>
<evidence type="ECO:0000313" key="2">
    <source>
        <dbReference type="EMBL" id="MCP2260039.1"/>
    </source>
</evidence>
<gene>
    <name evidence="2" type="ORF">LX15_003750</name>
</gene>
<feature type="transmembrane region" description="Helical" evidence="1">
    <location>
        <begin position="119"/>
        <end position="137"/>
    </location>
</feature>
<dbReference type="InterPro" id="IPR036259">
    <property type="entry name" value="MFS_trans_sf"/>
</dbReference>
<protein>
    <submittedName>
        <fullName evidence="2">Uncharacterized protein</fullName>
    </submittedName>
</protein>
<comment type="caution">
    <text evidence="2">The sequence shown here is derived from an EMBL/GenBank/DDBJ whole genome shotgun (WGS) entry which is preliminary data.</text>
</comment>
<sequence>MVRLTGVGASSVVVGVPRSPVTTGAGGWRREFRGAVAVFGSASLVAGVSAQPLVLATARTVQGVGVVVAVTALLRSARTDPVRWMSITTAWGRTPPLGLSAGTPLSGAAVAVLSSRWAFLVPAVAAGVAWMAAPRLLRDPTTTPTGTGFGASPLVGALSLLGLLPIAAHVARVTTLPAVTGVVLFLIFLPVVVGRGFPPGNPPPAPTVPGLPSVTDVAAPGRRRAGGRGSFVPSGLTARALTRGVGCHRGRRDN</sequence>
<dbReference type="Proteomes" id="UP001205311">
    <property type="component" value="Unassembled WGS sequence"/>
</dbReference>
<dbReference type="SUPFAM" id="SSF103473">
    <property type="entry name" value="MFS general substrate transporter"/>
    <property type="match status" value="1"/>
</dbReference>
<evidence type="ECO:0000256" key="1">
    <source>
        <dbReference type="SAM" id="Phobius"/>
    </source>
</evidence>
<dbReference type="EMBL" id="JAMTCP010000022">
    <property type="protein sequence ID" value="MCP2260039.1"/>
    <property type="molecule type" value="Genomic_DNA"/>
</dbReference>
<organism evidence="2 3">
    <name type="scientific">Streptoalloteichus tenebrarius (strain ATCC 17920 / DSM 40477 / JCM 4838 / CBS 697.72 / NBRC 16177 / NCIMB 11028 / NRRL B-12390 / A12253. 1 / ISP 5477)</name>
    <name type="common">Streptomyces tenebrarius</name>
    <dbReference type="NCBI Taxonomy" id="1933"/>
    <lineage>
        <taxon>Bacteria</taxon>
        <taxon>Bacillati</taxon>
        <taxon>Actinomycetota</taxon>
        <taxon>Actinomycetes</taxon>
        <taxon>Pseudonocardiales</taxon>
        <taxon>Pseudonocardiaceae</taxon>
        <taxon>Streptoalloteichus</taxon>
    </lineage>
</organism>
<keyword evidence="1" id="KW-0472">Membrane</keyword>